<sequence>MFAYFLGNRNTRGSSVSVCWVINTVNITAVIRDYPGDFDRGLSILSSYTEQKQFCRGYCNVKYNNQSSQCNWLNLANSINRGYCGSRYWKCRNGGILPSHDCFYSI</sequence>
<dbReference type="Proteomes" id="UP000805649">
    <property type="component" value="Unassembled WGS sequence"/>
</dbReference>
<protein>
    <submittedName>
        <fullName evidence="1">Uncharacterized protein</fullName>
    </submittedName>
</protein>
<reference evidence="1 2" key="1">
    <citation type="journal article" date="2020" name="Phytopathology">
        <title>Genome Sequence Resources of Colletotrichum truncatum, C. plurivorum, C. musicola, and C. sojae: Four Species Pathogenic to Soybean (Glycine max).</title>
        <authorList>
            <person name="Rogerio F."/>
            <person name="Boufleur T.R."/>
            <person name="Ciampi-Guillardi M."/>
            <person name="Sukno S.A."/>
            <person name="Thon M.R."/>
            <person name="Massola Junior N.S."/>
            <person name="Baroncelli R."/>
        </authorList>
    </citation>
    <scope>NUCLEOTIDE SEQUENCE [LARGE SCALE GENOMIC DNA]</scope>
    <source>
        <strain evidence="1 2">CMES1059</strain>
    </source>
</reference>
<gene>
    <name evidence="1" type="ORF">CTRU02_204196</name>
</gene>
<comment type="caution">
    <text evidence="1">The sequence shown here is derived from an EMBL/GenBank/DDBJ whole genome shotgun (WGS) entry which is preliminary data.</text>
</comment>
<keyword evidence="2" id="KW-1185">Reference proteome</keyword>
<name>A0ACC3ZBZ2_COLTU</name>
<evidence type="ECO:0000313" key="1">
    <source>
        <dbReference type="EMBL" id="KAL0941433.1"/>
    </source>
</evidence>
<proteinExistence type="predicted"/>
<accession>A0ACC3ZBZ2</accession>
<dbReference type="EMBL" id="VUJX02000002">
    <property type="protein sequence ID" value="KAL0941433.1"/>
    <property type="molecule type" value="Genomic_DNA"/>
</dbReference>
<evidence type="ECO:0000313" key="2">
    <source>
        <dbReference type="Proteomes" id="UP000805649"/>
    </source>
</evidence>
<organism evidence="1 2">
    <name type="scientific">Colletotrichum truncatum</name>
    <name type="common">Anthracnose fungus</name>
    <name type="synonym">Colletotrichum capsici</name>
    <dbReference type="NCBI Taxonomy" id="5467"/>
    <lineage>
        <taxon>Eukaryota</taxon>
        <taxon>Fungi</taxon>
        <taxon>Dikarya</taxon>
        <taxon>Ascomycota</taxon>
        <taxon>Pezizomycotina</taxon>
        <taxon>Sordariomycetes</taxon>
        <taxon>Hypocreomycetidae</taxon>
        <taxon>Glomerellales</taxon>
        <taxon>Glomerellaceae</taxon>
        <taxon>Colletotrichum</taxon>
        <taxon>Colletotrichum truncatum species complex</taxon>
    </lineage>
</organism>